<organism evidence="1 2">
    <name type="scientific">Chryseobacterium pennipullorum</name>
    <dbReference type="NCBI Taxonomy" id="2258963"/>
    <lineage>
        <taxon>Bacteria</taxon>
        <taxon>Pseudomonadati</taxon>
        <taxon>Bacteroidota</taxon>
        <taxon>Flavobacteriia</taxon>
        <taxon>Flavobacteriales</taxon>
        <taxon>Weeksellaceae</taxon>
        <taxon>Chryseobacterium group</taxon>
        <taxon>Chryseobacterium</taxon>
    </lineage>
</organism>
<accession>A0A3D9B9R7</accession>
<proteinExistence type="predicted"/>
<evidence type="ECO:0000313" key="1">
    <source>
        <dbReference type="EMBL" id="REC50333.1"/>
    </source>
</evidence>
<gene>
    <name evidence="1" type="ORF">DRF67_02045</name>
</gene>
<keyword evidence="2" id="KW-1185">Reference proteome</keyword>
<dbReference type="AlphaFoldDB" id="A0A3D9B9R7"/>
<evidence type="ECO:0000313" key="2">
    <source>
        <dbReference type="Proteomes" id="UP000256257"/>
    </source>
</evidence>
<sequence length="82" mass="8958">MKKHLFSLAVVAYKPLSNNAFNYVFEIQPPKSGDFGKRGLALDVSEFIAHTSASFMAGTTTASSILKNYIGGFTLWLGLITR</sequence>
<dbReference type="RefSeq" id="WP_115926157.1">
    <property type="nucleotide sequence ID" value="NZ_QNVV01000001.1"/>
</dbReference>
<protein>
    <submittedName>
        <fullName evidence="1">Uncharacterized protein</fullName>
    </submittedName>
</protein>
<dbReference type="Proteomes" id="UP000256257">
    <property type="component" value="Unassembled WGS sequence"/>
</dbReference>
<reference evidence="1 2" key="1">
    <citation type="submission" date="2018-06" db="EMBL/GenBank/DDBJ databases">
        <title>Novel Chryseobacterium species.</title>
        <authorList>
            <person name="Newman J."/>
            <person name="Hugo C."/>
            <person name="Oosthuizen L."/>
            <person name="Charimba G."/>
        </authorList>
    </citation>
    <scope>NUCLEOTIDE SEQUENCE [LARGE SCALE GENOMIC DNA]</scope>
    <source>
        <strain evidence="1 2">7_F195</strain>
    </source>
</reference>
<name>A0A3D9B9R7_9FLAO</name>
<dbReference type="EMBL" id="QNVV01000001">
    <property type="protein sequence ID" value="REC50333.1"/>
    <property type="molecule type" value="Genomic_DNA"/>
</dbReference>
<comment type="caution">
    <text evidence="1">The sequence shown here is derived from an EMBL/GenBank/DDBJ whole genome shotgun (WGS) entry which is preliminary data.</text>
</comment>